<dbReference type="Proteomes" id="UP000001596">
    <property type="component" value="Chromosome 1"/>
</dbReference>
<evidence type="ECO:0000256" key="1">
    <source>
        <dbReference type="SAM" id="Phobius"/>
    </source>
</evidence>
<dbReference type="AlphaFoldDB" id="B9JZ15"/>
<dbReference type="HOGENOM" id="CLU_1387740_0_0_5"/>
<dbReference type="STRING" id="311402.Avi_3152"/>
<evidence type="ECO:0000313" key="3">
    <source>
        <dbReference type="Proteomes" id="UP000001596"/>
    </source>
</evidence>
<sequence length="196" mass="21067">MLARTTESAVNRSEWPNVNAPQYRLNFCSAVPQFGPFADDFDRLLSSCGWAEGSGEMRRNRTENTPSKPWDFSRKTMFAAWIALAALTLPTAWVSAAPASGQPAPSVAASTTPGQPSVDTMETGSIALPIAQKDLLTNTLARNNGVDRAVAGTVSSVHVPGYLSVLADRRVLALLSLFGLLVVWLNRAPPKNNQDL</sequence>
<feature type="transmembrane region" description="Helical" evidence="1">
    <location>
        <begin position="78"/>
        <end position="96"/>
    </location>
</feature>
<keyword evidence="1" id="KW-0472">Membrane</keyword>
<proteinExistence type="predicted"/>
<feature type="transmembrane region" description="Helical" evidence="1">
    <location>
        <begin position="171"/>
        <end position="188"/>
    </location>
</feature>
<name>B9JZ15_ALLAM</name>
<dbReference type="eggNOG" id="ENOG5030TKP">
    <property type="taxonomic scope" value="Bacteria"/>
</dbReference>
<organism evidence="2 3">
    <name type="scientific">Allorhizobium ampelinum (strain ATCC BAA-846 / DSM 112012 / S4)</name>
    <name type="common">Agrobacterium vitis (strain S4)</name>
    <dbReference type="NCBI Taxonomy" id="311402"/>
    <lineage>
        <taxon>Bacteria</taxon>
        <taxon>Pseudomonadati</taxon>
        <taxon>Pseudomonadota</taxon>
        <taxon>Alphaproteobacteria</taxon>
        <taxon>Hyphomicrobiales</taxon>
        <taxon>Rhizobiaceae</taxon>
        <taxon>Rhizobium/Agrobacterium group</taxon>
        <taxon>Allorhizobium</taxon>
        <taxon>Allorhizobium ampelinum</taxon>
    </lineage>
</organism>
<keyword evidence="3" id="KW-1185">Reference proteome</keyword>
<accession>B9JZ15</accession>
<keyword evidence="1" id="KW-0812">Transmembrane</keyword>
<evidence type="ECO:0000313" key="2">
    <source>
        <dbReference type="EMBL" id="ACM37261.1"/>
    </source>
</evidence>
<gene>
    <name evidence="2" type="ordered locus">Avi_3152</name>
</gene>
<reference evidence="2 3" key="1">
    <citation type="journal article" date="2009" name="J. Bacteriol.">
        <title>Genome sequences of three Agrobacterium biovars help elucidate the evolution of multichromosome genomes in bacteria.</title>
        <authorList>
            <person name="Slater S.C."/>
            <person name="Goldman B.S."/>
            <person name="Goodner B."/>
            <person name="Setubal J.C."/>
            <person name="Farrand S.K."/>
            <person name="Nester E.W."/>
            <person name="Burr T.J."/>
            <person name="Banta L."/>
            <person name="Dickerman A.W."/>
            <person name="Paulsen I."/>
            <person name="Otten L."/>
            <person name="Suen G."/>
            <person name="Welch R."/>
            <person name="Almeida N.F."/>
            <person name="Arnold F."/>
            <person name="Burton O.T."/>
            <person name="Du Z."/>
            <person name="Ewing A."/>
            <person name="Godsy E."/>
            <person name="Heisel S."/>
            <person name="Houmiel K.L."/>
            <person name="Jhaveri J."/>
            <person name="Lu J."/>
            <person name="Miller N.M."/>
            <person name="Norton S."/>
            <person name="Chen Q."/>
            <person name="Phoolcharoen W."/>
            <person name="Ohlin V."/>
            <person name="Ondrusek D."/>
            <person name="Pride N."/>
            <person name="Stricklin S.L."/>
            <person name="Sun J."/>
            <person name="Wheeler C."/>
            <person name="Wilson L."/>
            <person name="Zhu H."/>
            <person name="Wood D.W."/>
        </authorList>
    </citation>
    <scope>NUCLEOTIDE SEQUENCE [LARGE SCALE GENOMIC DNA]</scope>
    <source>
        <strain evidence="3">S4 / ATCC BAA-846</strain>
    </source>
</reference>
<dbReference type="EMBL" id="CP000633">
    <property type="protein sequence ID" value="ACM37261.1"/>
    <property type="molecule type" value="Genomic_DNA"/>
</dbReference>
<protein>
    <submittedName>
        <fullName evidence="2">Uncharacterized protein</fullName>
    </submittedName>
</protein>
<keyword evidence="1" id="KW-1133">Transmembrane helix</keyword>
<dbReference type="KEGG" id="avi:Avi_3152"/>